<dbReference type="EMBL" id="LN733809">
    <property type="protein sequence ID" value="CEP18319.1"/>
    <property type="molecule type" value="Genomic_DNA"/>
</dbReference>
<sequence length="271" mass="31508">MIFDPDDINWKNYFTPVELNEIKLFNLRPLTNIPPDMKQYLDIYNKDWNSAKDLYMFANGQVHDTISEFNHKWIRESIIRMSELFLYEDILDLKNYSEAELLHEIWPFVYRIFKEKGIKAMIGERCSVAVALARNVDRNLEVVERRHRKITGSKVDIFLKIVGDELGSSEVGKDRIMVADDKYMKDVIMDVPVGHNITRISRTTKFEFPSTLSTIAADFLPLLEATWKGKEAMKATIKILNNRKRKAIELNTTSTENTSLLPYSFVRTSSS</sequence>
<protein>
    <submittedName>
        <fullName evidence="1">Uncharacterized protein</fullName>
    </submittedName>
</protein>
<keyword evidence="2" id="KW-1185">Reference proteome</keyword>
<dbReference type="AlphaFoldDB" id="A0A0B7NTJ2"/>
<dbReference type="Proteomes" id="UP000054107">
    <property type="component" value="Unassembled WGS sequence"/>
</dbReference>
<name>A0A0B7NTJ2_9FUNG</name>
<proteinExistence type="predicted"/>
<gene>
    <name evidence="1" type="primary">PARPA_12623.1 scaffold 45263</name>
</gene>
<accession>A0A0B7NTJ2</accession>
<dbReference type="OrthoDB" id="2288255at2759"/>
<organism evidence="1 2">
    <name type="scientific">Parasitella parasitica</name>
    <dbReference type="NCBI Taxonomy" id="35722"/>
    <lineage>
        <taxon>Eukaryota</taxon>
        <taxon>Fungi</taxon>
        <taxon>Fungi incertae sedis</taxon>
        <taxon>Mucoromycota</taxon>
        <taxon>Mucoromycotina</taxon>
        <taxon>Mucoromycetes</taxon>
        <taxon>Mucorales</taxon>
        <taxon>Mucorineae</taxon>
        <taxon>Mucoraceae</taxon>
        <taxon>Parasitella</taxon>
    </lineage>
</organism>
<reference evidence="1 2" key="1">
    <citation type="submission" date="2014-09" db="EMBL/GenBank/DDBJ databases">
        <authorList>
            <person name="Ellenberger Sabrina"/>
        </authorList>
    </citation>
    <scope>NUCLEOTIDE SEQUENCE [LARGE SCALE GENOMIC DNA]</scope>
    <source>
        <strain evidence="1 2">CBS 412.66</strain>
    </source>
</reference>
<evidence type="ECO:0000313" key="1">
    <source>
        <dbReference type="EMBL" id="CEP18319.1"/>
    </source>
</evidence>
<evidence type="ECO:0000313" key="2">
    <source>
        <dbReference type="Proteomes" id="UP000054107"/>
    </source>
</evidence>